<reference evidence="2" key="2">
    <citation type="submission" date="2018-03" db="EMBL/GenBank/DDBJ databases">
        <title>The Triticum urartu genome reveals the dynamic nature of wheat genome evolution.</title>
        <authorList>
            <person name="Ling H."/>
            <person name="Ma B."/>
            <person name="Shi X."/>
            <person name="Liu H."/>
            <person name="Dong L."/>
            <person name="Sun H."/>
            <person name="Cao Y."/>
            <person name="Gao Q."/>
            <person name="Zheng S."/>
            <person name="Li Y."/>
            <person name="Yu Y."/>
            <person name="Du H."/>
            <person name="Qi M."/>
            <person name="Li Y."/>
            <person name="Yu H."/>
            <person name="Cui Y."/>
            <person name="Wang N."/>
            <person name="Chen C."/>
            <person name="Wu H."/>
            <person name="Zhao Y."/>
            <person name="Zhang J."/>
            <person name="Li Y."/>
            <person name="Zhou W."/>
            <person name="Zhang B."/>
            <person name="Hu W."/>
            <person name="Eijk M."/>
            <person name="Tang J."/>
            <person name="Witsenboer H."/>
            <person name="Zhao S."/>
            <person name="Li Z."/>
            <person name="Zhang A."/>
            <person name="Wang D."/>
            <person name="Liang C."/>
        </authorList>
    </citation>
    <scope>NUCLEOTIDE SEQUENCE [LARGE SCALE GENOMIC DNA]</scope>
    <source>
        <strain evidence="2">cv. G1812</strain>
    </source>
</reference>
<feature type="compositionally biased region" description="Low complexity" evidence="1">
    <location>
        <begin position="43"/>
        <end position="52"/>
    </location>
</feature>
<dbReference type="Gramene" id="TuG1812G0400003162.01.T01">
    <property type="protein sequence ID" value="TuG1812G0400003162.01.T01.cds302965"/>
    <property type="gene ID" value="TuG1812G0400003162.01"/>
</dbReference>
<keyword evidence="3" id="KW-1185">Reference proteome</keyword>
<reference evidence="2" key="3">
    <citation type="submission" date="2022-06" db="UniProtKB">
        <authorList>
            <consortium name="EnsemblPlants"/>
        </authorList>
    </citation>
    <scope>IDENTIFICATION</scope>
</reference>
<dbReference type="Proteomes" id="UP000015106">
    <property type="component" value="Chromosome 4"/>
</dbReference>
<dbReference type="EnsemblPlants" id="TuG1812G0400003162.01.T01">
    <property type="protein sequence ID" value="TuG1812G0400003162.01.T01.cds302965"/>
    <property type="gene ID" value="TuG1812G0400003162.01"/>
</dbReference>
<evidence type="ECO:0000313" key="3">
    <source>
        <dbReference type="Proteomes" id="UP000015106"/>
    </source>
</evidence>
<feature type="compositionally biased region" description="Polar residues" evidence="1">
    <location>
        <begin position="17"/>
        <end position="31"/>
    </location>
</feature>
<name>A0A8R7UBE1_TRIUA</name>
<dbReference type="AlphaFoldDB" id="A0A8R7UBE1"/>
<feature type="region of interest" description="Disordered" evidence="1">
    <location>
        <begin position="1"/>
        <end position="128"/>
    </location>
</feature>
<evidence type="ECO:0000256" key="1">
    <source>
        <dbReference type="SAM" id="MobiDB-lite"/>
    </source>
</evidence>
<protein>
    <submittedName>
        <fullName evidence="2">Uncharacterized protein</fullName>
    </submittedName>
</protein>
<accession>A0A8R7UBE1</accession>
<feature type="compositionally biased region" description="Low complexity" evidence="1">
    <location>
        <begin position="99"/>
        <end position="128"/>
    </location>
</feature>
<organism evidence="2 3">
    <name type="scientific">Triticum urartu</name>
    <name type="common">Red wild einkorn</name>
    <name type="synonym">Crithodium urartu</name>
    <dbReference type="NCBI Taxonomy" id="4572"/>
    <lineage>
        <taxon>Eukaryota</taxon>
        <taxon>Viridiplantae</taxon>
        <taxon>Streptophyta</taxon>
        <taxon>Embryophyta</taxon>
        <taxon>Tracheophyta</taxon>
        <taxon>Spermatophyta</taxon>
        <taxon>Magnoliopsida</taxon>
        <taxon>Liliopsida</taxon>
        <taxon>Poales</taxon>
        <taxon>Poaceae</taxon>
        <taxon>BOP clade</taxon>
        <taxon>Pooideae</taxon>
        <taxon>Triticodae</taxon>
        <taxon>Triticeae</taxon>
        <taxon>Triticinae</taxon>
        <taxon>Triticum</taxon>
    </lineage>
</organism>
<sequence>MLMVLVINSQRGHHLPAQSQPTGPSTCSEHTGQQRRPRPPPRRGGAPSPSRSCCGPGRSRTPAHRQTPPGGVRPRLRRWRSRPRDPHDASSRPPPPSPRGASSLLRQRRAAQLPPRGLPRPLGRPGGA</sequence>
<reference evidence="3" key="1">
    <citation type="journal article" date="2013" name="Nature">
        <title>Draft genome of the wheat A-genome progenitor Triticum urartu.</title>
        <authorList>
            <person name="Ling H.Q."/>
            <person name="Zhao S."/>
            <person name="Liu D."/>
            <person name="Wang J."/>
            <person name="Sun H."/>
            <person name="Zhang C."/>
            <person name="Fan H."/>
            <person name="Li D."/>
            <person name="Dong L."/>
            <person name="Tao Y."/>
            <person name="Gao C."/>
            <person name="Wu H."/>
            <person name="Li Y."/>
            <person name="Cui Y."/>
            <person name="Guo X."/>
            <person name="Zheng S."/>
            <person name="Wang B."/>
            <person name="Yu K."/>
            <person name="Liang Q."/>
            <person name="Yang W."/>
            <person name="Lou X."/>
            <person name="Chen J."/>
            <person name="Feng M."/>
            <person name="Jian J."/>
            <person name="Zhang X."/>
            <person name="Luo G."/>
            <person name="Jiang Y."/>
            <person name="Liu J."/>
            <person name="Wang Z."/>
            <person name="Sha Y."/>
            <person name="Zhang B."/>
            <person name="Wu H."/>
            <person name="Tang D."/>
            <person name="Shen Q."/>
            <person name="Xue P."/>
            <person name="Zou S."/>
            <person name="Wang X."/>
            <person name="Liu X."/>
            <person name="Wang F."/>
            <person name="Yang Y."/>
            <person name="An X."/>
            <person name="Dong Z."/>
            <person name="Zhang K."/>
            <person name="Zhang X."/>
            <person name="Luo M.C."/>
            <person name="Dvorak J."/>
            <person name="Tong Y."/>
            <person name="Wang J."/>
            <person name="Yang H."/>
            <person name="Li Z."/>
            <person name="Wang D."/>
            <person name="Zhang A."/>
            <person name="Wang J."/>
        </authorList>
    </citation>
    <scope>NUCLEOTIDE SEQUENCE</scope>
    <source>
        <strain evidence="3">cv. G1812</strain>
    </source>
</reference>
<evidence type="ECO:0000313" key="2">
    <source>
        <dbReference type="EnsemblPlants" id="TuG1812G0400003162.01.T01.cds302965"/>
    </source>
</evidence>
<proteinExistence type="predicted"/>